<evidence type="ECO:0000256" key="3">
    <source>
        <dbReference type="ARBA" id="ARBA00023002"/>
    </source>
</evidence>
<protein>
    <recommendedName>
        <fullName evidence="4">FAD-binding PCMH-type domain-containing protein</fullName>
    </recommendedName>
</protein>
<sequence length="286" mass="31508">MKAVPSFEVLTPSSLQEALSLLSEDGDALPYAGGTDVMPMMRRGKLAPKKVVDLSGIRELSYVRAEGQAFKVGGLTPIQDFALSPVIPDRYQSVKSLTVYFGSEATRHMATVGGNLASGGERDVPLILTSLDGDVRVVSSRGERVAGPSDVQLRRDELIVEARFDDWGRNAFSWFAKYEKRASNGIGVVTAGVALRVEDGFAERLRIVLNRVDGRRMGRIYGLEEELTGCRLSDARVRDAVERHVSRIKPSSDFRASSEFRKHVSKVLVRRGLEHCWRVLTGSGWA</sequence>
<dbReference type="InterPro" id="IPR051312">
    <property type="entry name" value="Diverse_Substr_Oxidored"/>
</dbReference>
<keyword evidence="2" id="KW-0274">FAD</keyword>
<reference evidence="5" key="1">
    <citation type="journal article" date="2020" name="mSystems">
        <title>Genome- and Community-Level Interaction Insights into Carbon Utilization and Element Cycling Functions of Hydrothermarchaeota in Hydrothermal Sediment.</title>
        <authorList>
            <person name="Zhou Z."/>
            <person name="Liu Y."/>
            <person name="Xu W."/>
            <person name="Pan J."/>
            <person name="Luo Z.H."/>
            <person name="Li M."/>
        </authorList>
    </citation>
    <scope>NUCLEOTIDE SEQUENCE [LARGE SCALE GENOMIC DNA]</scope>
    <source>
        <strain evidence="5">SpSt-1074</strain>
    </source>
</reference>
<dbReference type="PANTHER" id="PTHR42659">
    <property type="entry name" value="XANTHINE DEHYDROGENASE SUBUNIT C-RELATED"/>
    <property type="match status" value="1"/>
</dbReference>
<name>A0A7J3VTY5_CALS0</name>
<accession>A0A7J3VTY5</accession>
<dbReference type="InterPro" id="IPR016169">
    <property type="entry name" value="FAD-bd_PCMH_sub2"/>
</dbReference>
<dbReference type="Pfam" id="PF00941">
    <property type="entry name" value="FAD_binding_5"/>
    <property type="match status" value="1"/>
</dbReference>
<organism evidence="5">
    <name type="scientific">Caldiarchaeum subterraneum</name>
    <dbReference type="NCBI Taxonomy" id="311458"/>
    <lineage>
        <taxon>Archaea</taxon>
        <taxon>Nitrososphaerota</taxon>
        <taxon>Candidatus Caldarchaeales</taxon>
        <taxon>Candidatus Caldarchaeaceae</taxon>
        <taxon>Candidatus Caldarchaeum</taxon>
    </lineage>
</organism>
<evidence type="ECO:0000259" key="4">
    <source>
        <dbReference type="PROSITE" id="PS51387"/>
    </source>
</evidence>
<dbReference type="GO" id="GO:0071949">
    <property type="term" value="F:FAD binding"/>
    <property type="evidence" value="ECO:0007669"/>
    <property type="project" value="InterPro"/>
</dbReference>
<dbReference type="AlphaFoldDB" id="A0A7J3VTY5"/>
<dbReference type="Gene3D" id="3.30.390.50">
    <property type="entry name" value="CO dehydrogenase flavoprotein, C-terminal domain"/>
    <property type="match status" value="1"/>
</dbReference>
<keyword evidence="1" id="KW-0285">Flavoprotein</keyword>
<dbReference type="Gene3D" id="3.30.43.10">
    <property type="entry name" value="Uridine Diphospho-n-acetylenolpyruvylglucosamine Reductase, domain 2"/>
    <property type="match status" value="1"/>
</dbReference>
<dbReference type="Pfam" id="PF03450">
    <property type="entry name" value="CO_deh_flav_C"/>
    <property type="match status" value="1"/>
</dbReference>
<dbReference type="SMART" id="SM01092">
    <property type="entry name" value="CO_deh_flav_C"/>
    <property type="match status" value="1"/>
</dbReference>
<dbReference type="SUPFAM" id="SSF56176">
    <property type="entry name" value="FAD-binding/transporter-associated domain-like"/>
    <property type="match status" value="1"/>
</dbReference>
<proteinExistence type="predicted"/>
<dbReference type="InterPro" id="IPR016166">
    <property type="entry name" value="FAD-bd_PCMH"/>
</dbReference>
<feature type="domain" description="FAD-binding PCMH-type" evidence="4">
    <location>
        <begin position="2"/>
        <end position="169"/>
    </location>
</feature>
<evidence type="ECO:0000256" key="2">
    <source>
        <dbReference type="ARBA" id="ARBA00022827"/>
    </source>
</evidence>
<dbReference type="InterPro" id="IPR036318">
    <property type="entry name" value="FAD-bd_PCMH-like_sf"/>
</dbReference>
<comment type="caution">
    <text evidence="5">The sequence shown here is derived from an EMBL/GenBank/DDBJ whole genome shotgun (WGS) entry which is preliminary data.</text>
</comment>
<dbReference type="InterPro" id="IPR005107">
    <property type="entry name" value="CO_DH_flav_C"/>
</dbReference>
<gene>
    <name evidence="5" type="ORF">ENM31_02505</name>
</gene>
<dbReference type="SUPFAM" id="SSF55447">
    <property type="entry name" value="CO dehydrogenase flavoprotein C-terminal domain-like"/>
    <property type="match status" value="1"/>
</dbReference>
<evidence type="ECO:0000256" key="1">
    <source>
        <dbReference type="ARBA" id="ARBA00022630"/>
    </source>
</evidence>
<dbReference type="GO" id="GO:0016491">
    <property type="term" value="F:oxidoreductase activity"/>
    <property type="evidence" value="ECO:0007669"/>
    <property type="project" value="UniProtKB-KW"/>
</dbReference>
<dbReference type="InterPro" id="IPR016167">
    <property type="entry name" value="FAD-bd_PCMH_sub1"/>
</dbReference>
<dbReference type="PROSITE" id="PS51387">
    <property type="entry name" value="FAD_PCMH"/>
    <property type="match status" value="1"/>
</dbReference>
<dbReference type="InterPro" id="IPR036683">
    <property type="entry name" value="CO_DH_flav_C_dom_sf"/>
</dbReference>
<dbReference type="EMBL" id="DRXH01000083">
    <property type="protein sequence ID" value="HHM44153.1"/>
    <property type="molecule type" value="Genomic_DNA"/>
</dbReference>
<evidence type="ECO:0000313" key="5">
    <source>
        <dbReference type="EMBL" id="HHM44153.1"/>
    </source>
</evidence>
<dbReference type="PANTHER" id="PTHR42659:SF2">
    <property type="entry name" value="XANTHINE DEHYDROGENASE SUBUNIT C-RELATED"/>
    <property type="match status" value="1"/>
</dbReference>
<dbReference type="Gene3D" id="3.30.465.10">
    <property type="match status" value="1"/>
</dbReference>
<dbReference type="InterPro" id="IPR002346">
    <property type="entry name" value="Mopterin_DH_FAD-bd"/>
</dbReference>
<keyword evidence="3" id="KW-0560">Oxidoreductase</keyword>